<dbReference type="Proteomes" id="UP001219956">
    <property type="component" value="Unassembled WGS sequence"/>
</dbReference>
<gene>
    <name evidence="1" type="ORF">PQU95_01670</name>
</gene>
<accession>A0ABT5ITN8</accession>
<protein>
    <submittedName>
        <fullName evidence="1">Uncharacterized protein</fullName>
    </submittedName>
</protein>
<dbReference type="RefSeq" id="WP_272750412.1">
    <property type="nucleotide sequence ID" value="NZ_JAQQLF010000002.1"/>
</dbReference>
<evidence type="ECO:0000313" key="2">
    <source>
        <dbReference type="Proteomes" id="UP001219956"/>
    </source>
</evidence>
<comment type="caution">
    <text evidence="1">The sequence shown here is derived from an EMBL/GenBank/DDBJ whole genome shotgun (WGS) entry which is preliminary data.</text>
</comment>
<keyword evidence="2" id="KW-1185">Reference proteome</keyword>
<name>A0ABT5ITN8_9NEIS</name>
<organism evidence="1 2">
    <name type="scientific">Vogesella aquatica</name>
    <dbReference type="NCBI Taxonomy" id="2984206"/>
    <lineage>
        <taxon>Bacteria</taxon>
        <taxon>Pseudomonadati</taxon>
        <taxon>Pseudomonadota</taxon>
        <taxon>Betaproteobacteria</taxon>
        <taxon>Neisseriales</taxon>
        <taxon>Chromobacteriaceae</taxon>
        <taxon>Vogesella</taxon>
    </lineage>
</organism>
<sequence>MMSEADDAPWQIVMAQLPLAFGLAGHNFLVLLDGNVHVASEINGLAIGQNGSVRAIGWRLGDRLRAVVSSGSCYYQEALGQAVLYVGPRQAAMRLWLKAEEKACAINALALKYPFLGCGKNSNSVASTLIHAMGLAECRPSRSAVIDFGRGRILV</sequence>
<reference evidence="1 2" key="1">
    <citation type="submission" date="2023-01" db="EMBL/GenBank/DDBJ databases">
        <title>Novel species of the genus Vogesella isolated from rivers.</title>
        <authorList>
            <person name="Lu H."/>
        </authorList>
    </citation>
    <scope>NUCLEOTIDE SEQUENCE [LARGE SCALE GENOMIC DNA]</scope>
    <source>
        <strain evidence="1 2">DC21W</strain>
    </source>
</reference>
<evidence type="ECO:0000313" key="1">
    <source>
        <dbReference type="EMBL" id="MDC7715931.1"/>
    </source>
</evidence>
<proteinExistence type="predicted"/>
<dbReference type="EMBL" id="JAQQLF010000002">
    <property type="protein sequence ID" value="MDC7715931.1"/>
    <property type="molecule type" value="Genomic_DNA"/>
</dbReference>